<accession>A0AAN9BK63</accession>
<feature type="transmembrane region" description="Helical" evidence="10">
    <location>
        <begin position="262"/>
        <end position="287"/>
    </location>
</feature>
<dbReference type="GO" id="GO:0005886">
    <property type="term" value="C:plasma membrane"/>
    <property type="evidence" value="ECO:0007669"/>
    <property type="project" value="UniProtKB-SubCell"/>
</dbReference>
<proteinExistence type="predicted"/>
<dbReference type="InterPro" id="IPR050569">
    <property type="entry name" value="TAAR"/>
</dbReference>
<feature type="transmembrane region" description="Helical" evidence="10">
    <location>
        <begin position="299"/>
        <end position="321"/>
    </location>
</feature>
<evidence type="ECO:0000256" key="1">
    <source>
        <dbReference type="ARBA" id="ARBA00004651"/>
    </source>
</evidence>
<evidence type="ECO:0000256" key="9">
    <source>
        <dbReference type="SAM" id="MobiDB-lite"/>
    </source>
</evidence>
<dbReference type="InterPro" id="IPR000276">
    <property type="entry name" value="GPCR_Rhodpsn"/>
</dbReference>
<keyword evidence="6 10" id="KW-0472">Membrane</keyword>
<feature type="transmembrane region" description="Helical" evidence="10">
    <location>
        <begin position="34"/>
        <end position="57"/>
    </location>
</feature>
<evidence type="ECO:0000256" key="10">
    <source>
        <dbReference type="SAM" id="Phobius"/>
    </source>
</evidence>
<keyword evidence="4 10" id="KW-1133">Transmembrane helix</keyword>
<dbReference type="Pfam" id="PF00001">
    <property type="entry name" value="7tm_1"/>
    <property type="match status" value="1"/>
</dbReference>
<dbReference type="PROSITE" id="PS50262">
    <property type="entry name" value="G_PROTEIN_RECEP_F1_2"/>
    <property type="match status" value="1"/>
</dbReference>
<evidence type="ECO:0000256" key="8">
    <source>
        <dbReference type="ARBA" id="ARBA00023224"/>
    </source>
</evidence>
<feature type="transmembrane region" description="Helical" evidence="10">
    <location>
        <begin position="114"/>
        <end position="135"/>
    </location>
</feature>
<evidence type="ECO:0000256" key="2">
    <source>
        <dbReference type="ARBA" id="ARBA00022475"/>
    </source>
</evidence>
<keyword evidence="7" id="KW-0675">Receptor</keyword>
<gene>
    <name evidence="12" type="ORF">V1264_014974</name>
</gene>
<keyword evidence="5" id="KW-0297">G-protein coupled receptor</keyword>
<dbReference type="GO" id="GO:0004930">
    <property type="term" value="F:G protein-coupled receptor activity"/>
    <property type="evidence" value="ECO:0007669"/>
    <property type="project" value="UniProtKB-KW"/>
</dbReference>
<dbReference type="Gene3D" id="1.20.1070.10">
    <property type="entry name" value="Rhodopsin 7-helix transmembrane proteins"/>
    <property type="match status" value="1"/>
</dbReference>
<dbReference type="CDD" id="cd00637">
    <property type="entry name" value="7tm_classA_rhodopsin-like"/>
    <property type="match status" value="1"/>
</dbReference>
<dbReference type="SMART" id="SM01381">
    <property type="entry name" value="7TM_GPCR_Srsx"/>
    <property type="match status" value="1"/>
</dbReference>
<evidence type="ECO:0000256" key="4">
    <source>
        <dbReference type="ARBA" id="ARBA00022989"/>
    </source>
</evidence>
<comment type="caution">
    <text evidence="12">The sequence shown here is derived from an EMBL/GenBank/DDBJ whole genome shotgun (WGS) entry which is preliminary data.</text>
</comment>
<dbReference type="EMBL" id="JBAMIC010000004">
    <property type="protein sequence ID" value="KAK7106977.1"/>
    <property type="molecule type" value="Genomic_DNA"/>
</dbReference>
<feature type="region of interest" description="Disordered" evidence="9">
    <location>
        <begin position="363"/>
        <end position="386"/>
    </location>
</feature>
<evidence type="ECO:0000259" key="11">
    <source>
        <dbReference type="PROSITE" id="PS50262"/>
    </source>
</evidence>
<evidence type="ECO:0000256" key="7">
    <source>
        <dbReference type="ARBA" id="ARBA00023170"/>
    </source>
</evidence>
<keyword evidence="8" id="KW-0807">Transducer</keyword>
<feature type="transmembrane region" description="Helical" evidence="10">
    <location>
        <begin position="69"/>
        <end position="94"/>
    </location>
</feature>
<evidence type="ECO:0000313" key="12">
    <source>
        <dbReference type="EMBL" id="KAK7106977.1"/>
    </source>
</evidence>
<dbReference type="PANTHER" id="PTHR24249">
    <property type="entry name" value="HISTAMINE RECEPTOR-RELATED G-PROTEIN COUPLED RECEPTOR"/>
    <property type="match status" value="1"/>
</dbReference>
<keyword evidence="13" id="KW-1185">Reference proteome</keyword>
<keyword evidence="3 10" id="KW-0812">Transmembrane</keyword>
<dbReference type="InterPro" id="IPR017452">
    <property type="entry name" value="GPCR_Rhodpsn_7TM"/>
</dbReference>
<dbReference type="PANTHER" id="PTHR24249:SF372">
    <property type="entry name" value="G-PROTEIN COUPLED RECEPTORS FAMILY 1 PROFILE DOMAIN-CONTAINING PROTEIN"/>
    <property type="match status" value="1"/>
</dbReference>
<evidence type="ECO:0000313" key="13">
    <source>
        <dbReference type="Proteomes" id="UP001374579"/>
    </source>
</evidence>
<evidence type="ECO:0000256" key="3">
    <source>
        <dbReference type="ARBA" id="ARBA00022692"/>
    </source>
</evidence>
<name>A0AAN9BK63_9CAEN</name>
<dbReference type="PRINTS" id="PR00237">
    <property type="entry name" value="GPCRRHODOPSN"/>
</dbReference>
<sequence>MNESLLQSNASNSARVSANCTRDPDSKLVNLDPVFMTFYFGSFVLVTAVNLTGNVLVLRTIYRHRSLWLPCNAFVCSLAVSDLLFGIMFPIYNVAGINTPGVNEALGRWAVCRFVLMEVLALEICSAYSLVAITAGRYIHTAFPLRYHHYVTARRCLAAVIILWLTSHISCIIVYASTNPQAVLTGQYCRICRYETVFTVRELGVLTVVQFVLPFSFMLAFYVRMACIARRLNKRVAAESLRSSDTSNEPSRGLLIQRRHKSLVIITLLIGCFVVSYLPMIAYFFLILLKGQTRTQYEYFSASSRIFLFLNTAVNVFIYAGRMSEFRDCLRRDVSPFLQSIRYPCTVTSLAASLCQCVTKSKMTSPSHPPHAGKLESKMSSISAEV</sequence>
<dbReference type="AlphaFoldDB" id="A0AAN9BK63"/>
<evidence type="ECO:0000256" key="5">
    <source>
        <dbReference type="ARBA" id="ARBA00023040"/>
    </source>
</evidence>
<feature type="transmembrane region" description="Helical" evidence="10">
    <location>
        <begin position="156"/>
        <end position="176"/>
    </location>
</feature>
<organism evidence="12 13">
    <name type="scientific">Littorina saxatilis</name>
    <dbReference type="NCBI Taxonomy" id="31220"/>
    <lineage>
        <taxon>Eukaryota</taxon>
        <taxon>Metazoa</taxon>
        <taxon>Spiralia</taxon>
        <taxon>Lophotrochozoa</taxon>
        <taxon>Mollusca</taxon>
        <taxon>Gastropoda</taxon>
        <taxon>Caenogastropoda</taxon>
        <taxon>Littorinimorpha</taxon>
        <taxon>Littorinoidea</taxon>
        <taxon>Littorinidae</taxon>
        <taxon>Littorina</taxon>
    </lineage>
</organism>
<dbReference type="Proteomes" id="UP001374579">
    <property type="component" value="Unassembled WGS sequence"/>
</dbReference>
<feature type="transmembrane region" description="Helical" evidence="10">
    <location>
        <begin position="203"/>
        <end position="223"/>
    </location>
</feature>
<feature type="domain" description="G-protein coupled receptors family 1 profile" evidence="11">
    <location>
        <begin position="53"/>
        <end position="319"/>
    </location>
</feature>
<keyword evidence="2" id="KW-1003">Cell membrane</keyword>
<dbReference type="SUPFAM" id="SSF81321">
    <property type="entry name" value="Family A G protein-coupled receptor-like"/>
    <property type="match status" value="1"/>
</dbReference>
<reference evidence="12 13" key="1">
    <citation type="submission" date="2024-02" db="EMBL/GenBank/DDBJ databases">
        <title>Chromosome-scale genome assembly of the rough periwinkle Littorina saxatilis.</title>
        <authorList>
            <person name="De Jode A."/>
            <person name="Faria R."/>
            <person name="Formenti G."/>
            <person name="Sims Y."/>
            <person name="Smith T.P."/>
            <person name="Tracey A."/>
            <person name="Wood J.M.D."/>
            <person name="Zagrodzka Z.B."/>
            <person name="Johannesson K."/>
            <person name="Butlin R.K."/>
            <person name="Leder E.H."/>
        </authorList>
    </citation>
    <scope>NUCLEOTIDE SEQUENCE [LARGE SCALE GENOMIC DNA]</scope>
    <source>
        <strain evidence="12">Snail1</strain>
        <tissue evidence="12">Muscle</tissue>
    </source>
</reference>
<protein>
    <recommendedName>
        <fullName evidence="11">G-protein coupled receptors family 1 profile domain-containing protein</fullName>
    </recommendedName>
</protein>
<comment type="subcellular location">
    <subcellularLocation>
        <location evidence="1">Cell membrane</location>
        <topology evidence="1">Multi-pass membrane protein</topology>
    </subcellularLocation>
</comment>
<evidence type="ECO:0000256" key="6">
    <source>
        <dbReference type="ARBA" id="ARBA00023136"/>
    </source>
</evidence>